<sequence length="29" mass="3171">MPSSFTNSFKMGKGRTAGDLARHFIIGNE</sequence>
<proteinExistence type="predicted"/>
<organism evidence="1 2">
    <name type="scientific">Mya arenaria</name>
    <name type="common">Soft-shell clam</name>
    <dbReference type="NCBI Taxonomy" id="6604"/>
    <lineage>
        <taxon>Eukaryota</taxon>
        <taxon>Metazoa</taxon>
        <taxon>Spiralia</taxon>
        <taxon>Lophotrochozoa</taxon>
        <taxon>Mollusca</taxon>
        <taxon>Bivalvia</taxon>
        <taxon>Autobranchia</taxon>
        <taxon>Heteroconchia</taxon>
        <taxon>Euheterodonta</taxon>
        <taxon>Imparidentia</taxon>
        <taxon>Neoheterodontei</taxon>
        <taxon>Myida</taxon>
        <taxon>Myoidea</taxon>
        <taxon>Myidae</taxon>
        <taxon>Mya</taxon>
    </lineage>
</organism>
<evidence type="ECO:0000313" key="1">
    <source>
        <dbReference type="EMBL" id="WAQ98298.1"/>
    </source>
</evidence>
<reference evidence="1" key="1">
    <citation type="submission" date="2022-11" db="EMBL/GenBank/DDBJ databases">
        <title>Centuries of genome instability and evolution in soft-shell clam transmissible cancer (bioRxiv).</title>
        <authorList>
            <person name="Hart S.F.M."/>
            <person name="Yonemitsu M.A."/>
            <person name="Giersch R.M."/>
            <person name="Beal B.F."/>
            <person name="Arriagada G."/>
            <person name="Davis B.W."/>
            <person name="Ostrander E.A."/>
            <person name="Goff S.P."/>
            <person name="Metzger M.J."/>
        </authorList>
    </citation>
    <scope>NUCLEOTIDE SEQUENCE</scope>
    <source>
        <strain evidence="1">MELC-2E11</strain>
        <tissue evidence="1">Siphon/mantle</tissue>
    </source>
</reference>
<accession>A0ABY7DMB1</accession>
<name>A0ABY7DMB1_MYAAR</name>
<evidence type="ECO:0000313" key="2">
    <source>
        <dbReference type="Proteomes" id="UP001164746"/>
    </source>
</evidence>
<gene>
    <name evidence="1" type="ORF">MAR_022671</name>
</gene>
<keyword evidence="2" id="KW-1185">Reference proteome</keyword>
<dbReference type="EMBL" id="CP111014">
    <property type="protein sequence ID" value="WAQ98298.1"/>
    <property type="molecule type" value="Genomic_DNA"/>
</dbReference>
<protein>
    <submittedName>
        <fullName evidence="1">Uncharacterized protein</fullName>
    </submittedName>
</protein>
<dbReference type="Proteomes" id="UP001164746">
    <property type="component" value="Chromosome 3"/>
</dbReference>